<proteinExistence type="predicted"/>
<protein>
    <recommendedName>
        <fullName evidence="2">Ankyrin repeat protein</fullName>
    </recommendedName>
</protein>
<evidence type="ECO:0008006" key="2">
    <source>
        <dbReference type="Google" id="ProtNLM"/>
    </source>
</evidence>
<dbReference type="EMBL" id="MN739745">
    <property type="protein sequence ID" value="QHT24461.1"/>
    <property type="molecule type" value="Genomic_DNA"/>
</dbReference>
<organism evidence="1">
    <name type="scientific">viral metagenome</name>
    <dbReference type="NCBI Taxonomy" id="1070528"/>
    <lineage>
        <taxon>unclassified sequences</taxon>
        <taxon>metagenomes</taxon>
        <taxon>organismal metagenomes</taxon>
    </lineage>
</organism>
<reference evidence="1" key="1">
    <citation type="journal article" date="2020" name="Nature">
        <title>Giant virus diversity and host interactions through global metagenomics.</title>
        <authorList>
            <person name="Schulz F."/>
            <person name="Roux S."/>
            <person name="Paez-Espino D."/>
            <person name="Jungbluth S."/>
            <person name="Walsh D.A."/>
            <person name="Denef V.J."/>
            <person name="McMahon K.D."/>
            <person name="Konstantinidis K.T."/>
            <person name="Eloe-Fadrosh E.A."/>
            <person name="Kyrpides N.C."/>
            <person name="Woyke T."/>
        </authorList>
    </citation>
    <scope>NUCLEOTIDE SEQUENCE</scope>
    <source>
        <strain evidence="1">GVMAG-M-3300023179-150</strain>
    </source>
</reference>
<name>A0A6C0E752_9ZZZZ</name>
<accession>A0A6C0E752</accession>
<dbReference type="SUPFAM" id="SSF140860">
    <property type="entry name" value="Pseudo ankyrin repeat-like"/>
    <property type="match status" value="1"/>
</dbReference>
<sequence length="306" mass="36246">MYIKHVFIGNYDDIKYKSEITLQDKDKIDGFLVADYIKIVLVKSHITFKLSNPNSIYCDSIIMKPMNCIFSETYDLYDPLTIKKINFKITAEYLNSVFRRGKVKVLDYLKSRLEWTPALLQNVHPMYIGSATNNVNVLEWWKNSGLPIEYNENVLRYASKKAHFDVLDWWLNSGLPLIYDEDILDYLLILRDWWDDSKRLDNAEIDLLNWWKNSGLTLKYSNRALLNASRNSQYNNINVLNWWKNSGLPLKYDINTFYAVSSQCSTGVLEWWKNSGIKLKLSCRNIALNDFQYKYHVCDWWFEENT</sequence>
<dbReference type="AlphaFoldDB" id="A0A6C0E752"/>
<evidence type="ECO:0000313" key="1">
    <source>
        <dbReference type="EMBL" id="QHT24461.1"/>
    </source>
</evidence>